<name>A0A4Z2H4K5_9TELE</name>
<evidence type="ECO:0000313" key="1">
    <source>
        <dbReference type="EMBL" id="TNN59832.1"/>
    </source>
</evidence>
<dbReference type="EMBL" id="SRLO01000347">
    <property type="protein sequence ID" value="TNN59832.1"/>
    <property type="molecule type" value="Genomic_DNA"/>
</dbReference>
<organism evidence="1 2">
    <name type="scientific">Liparis tanakae</name>
    <name type="common">Tanaka's snailfish</name>
    <dbReference type="NCBI Taxonomy" id="230148"/>
    <lineage>
        <taxon>Eukaryota</taxon>
        <taxon>Metazoa</taxon>
        <taxon>Chordata</taxon>
        <taxon>Craniata</taxon>
        <taxon>Vertebrata</taxon>
        <taxon>Euteleostomi</taxon>
        <taxon>Actinopterygii</taxon>
        <taxon>Neopterygii</taxon>
        <taxon>Teleostei</taxon>
        <taxon>Neoteleostei</taxon>
        <taxon>Acanthomorphata</taxon>
        <taxon>Eupercaria</taxon>
        <taxon>Perciformes</taxon>
        <taxon>Cottioidei</taxon>
        <taxon>Cottales</taxon>
        <taxon>Liparidae</taxon>
        <taxon>Liparis</taxon>
    </lineage>
</organism>
<evidence type="ECO:0000313" key="2">
    <source>
        <dbReference type="Proteomes" id="UP000314294"/>
    </source>
</evidence>
<keyword evidence="2" id="KW-1185">Reference proteome</keyword>
<dbReference type="AlphaFoldDB" id="A0A4Z2H4K5"/>
<comment type="caution">
    <text evidence="1">The sequence shown here is derived from an EMBL/GenBank/DDBJ whole genome shotgun (WGS) entry which is preliminary data.</text>
</comment>
<sequence>MKLEWTDHLCVAGVRDLKGKQEHSQQRTRDHGKLCDTDTQASLSEQMSVLLEECWEREEWDGEEEEDTDRNDWFYREFILVLSSAFKGRVLKVSPYCDRVPLAVVDRRVRYDGRRLGTEDRETEAEFTIQDEKFEKVTKSLIVEEFRYTVIDAPGCPLLKTMRTKCVI</sequence>
<protein>
    <submittedName>
        <fullName evidence="1">Uncharacterized protein</fullName>
    </submittedName>
</protein>
<dbReference type="Proteomes" id="UP000314294">
    <property type="component" value="Unassembled WGS sequence"/>
</dbReference>
<proteinExistence type="predicted"/>
<accession>A0A4Z2H4K5</accession>
<gene>
    <name evidence="1" type="ORF">EYF80_029938</name>
</gene>
<reference evidence="1 2" key="1">
    <citation type="submission" date="2019-03" db="EMBL/GenBank/DDBJ databases">
        <title>First draft genome of Liparis tanakae, snailfish: a comprehensive survey of snailfish specific genes.</title>
        <authorList>
            <person name="Kim W."/>
            <person name="Song I."/>
            <person name="Jeong J.-H."/>
            <person name="Kim D."/>
            <person name="Kim S."/>
            <person name="Ryu S."/>
            <person name="Song J.Y."/>
            <person name="Lee S.K."/>
        </authorList>
    </citation>
    <scope>NUCLEOTIDE SEQUENCE [LARGE SCALE GENOMIC DNA]</scope>
    <source>
        <tissue evidence="1">Muscle</tissue>
    </source>
</reference>